<name>A0A319DLB8_9EURO</name>
<evidence type="ECO:0000313" key="1">
    <source>
        <dbReference type="EMBL" id="PYH88868.1"/>
    </source>
</evidence>
<dbReference type="STRING" id="1448320.A0A319DLB8"/>
<evidence type="ECO:0000313" key="2">
    <source>
        <dbReference type="Proteomes" id="UP000247810"/>
    </source>
</evidence>
<dbReference type="VEuPathDB" id="FungiDB:BO71DRAFT_124301"/>
<feature type="non-terminal residue" evidence="1">
    <location>
        <position position="123"/>
    </location>
</feature>
<organism evidence="1 2">
    <name type="scientific">Aspergillus ellipticus CBS 707.79</name>
    <dbReference type="NCBI Taxonomy" id="1448320"/>
    <lineage>
        <taxon>Eukaryota</taxon>
        <taxon>Fungi</taxon>
        <taxon>Dikarya</taxon>
        <taxon>Ascomycota</taxon>
        <taxon>Pezizomycotina</taxon>
        <taxon>Eurotiomycetes</taxon>
        <taxon>Eurotiomycetidae</taxon>
        <taxon>Eurotiales</taxon>
        <taxon>Aspergillaceae</taxon>
        <taxon>Aspergillus</taxon>
        <taxon>Aspergillus subgen. Circumdati</taxon>
    </lineage>
</organism>
<dbReference type="EMBL" id="KZ826061">
    <property type="protein sequence ID" value="PYH88868.1"/>
    <property type="molecule type" value="Genomic_DNA"/>
</dbReference>
<dbReference type="OrthoDB" id="4366176at2759"/>
<keyword evidence="2" id="KW-1185">Reference proteome</keyword>
<reference evidence="1 2" key="1">
    <citation type="submission" date="2018-02" db="EMBL/GenBank/DDBJ databases">
        <title>The genomes of Aspergillus section Nigri reveals drivers in fungal speciation.</title>
        <authorList>
            <consortium name="DOE Joint Genome Institute"/>
            <person name="Vesth T.C."/>
            <person name="Nybo J."/>
            <person name="Theobald S."/>
            <person name="Brandl J."/>
            <person name="Frisvad J.C."/>
            <person name="Nielsen K.F."/>
            <person name="Lyhne E.K."/>
            <person name="Kogle M.E."/>
            <person name="Kuo A."/>
            <person name="Riley R."/>
            <person name="Clum A."/>
            <person name="Nolan M."/>
            <person name="Lipzen A."/>
            <person name="Salamov A."/>
            <person name="Henrissat B."/>
            <person name="Wiebenga A."/>
            <person name="De vries R.P."/>
            <person name="Grigoriev I.V."/>
            <person name="Mortensen U.H."/>
            <person name="Andersen M.R."/>
            <person name="Baker S.E."/>
        </authorList>
    </citation>
    <scope>NUCLEOTIDE SEQUENCE [LARGE SCALE GENOMIC DNA]</scope>
    <source>
        <strain evidence="1 2">CBS 707.79</strain>
    </source>
</reference>
<accession>A0A319DLB8</accession>
<dbReference type="Proteomes" id="UP000247810">
    <property type="component" value="Unassembled WGS sequence"/>
</dbReference>
<sequence>MSTDTNPTLSTTLSAASTLIGYIGTEVATTSNFHRVLWPQRSYNNFSFSNAWKPALLMPLGGPLHTAALKTIDQFFTNGLFQGPDLGHMLGTAFFPDSGEEYQVFENGVGVRVAKVRNGLWGR</sequence>
<protein>
    <submittedName>
        <fullName evidence="1">Uncharacterized protein</fullName>
    </submittedName>
</protein>
<dbReference type="AlphaFoldDB" id="A0A319DLB8"/>
<proteinExistence type="predicted"/>
<gene>
    <name evidence="1" type="ORF">BO71DRAFT_124301</name>
</gene>